<dbReference type="PROSITE" id="PS51677">
    <property type="entry name" value="NODB"/>
    <property type="match status" value="1"/>
</dbReference>
<dbReference type="Pfam" id="PF01522">
    <property type="entry name" value="Polysacc_deac_1"/>
    <property type="match status" value="1"/>
</dbReference>
<dbReference type="InterPro" id="IPR011330">
    <property type="entry name" value="Glyco_hydro/deAcase_b/a-brl"/>
</dbReference>
<name>A0A4Y7RXR2_9FIRM</name>
<feature type="chain" id="PRO_5021318306" evidence="2">
    <location>
        <begin position="29"/>
        <end position="275"/>
    </location>
</feature>
<gene>
    <name evidence="4" type="primary">pgdA_1</name>
    <name evidence="4" type="ORF">Pmgp_00356</name>
</gene>
<accession>A0A4Y7RXR2</accession>
<dbReference type="InterPro" id="IPR050248">
    <property type="entry name" value="Polysacc_deacetylase_ArnD"/>
</dbReference>
<dbReference type="InterPro" id="IPR002509">
    <property type="entry name" value="NODB_dom"/>
</dbReference>
<feature type="compositionally biased region" description="Polar residues" evidence="1">
    <location>
        <begin position="35"/>
        <end position="44"/>
    </location>
</feature>
<keyword evidence="5" id="KW-1185">Reference proteome</keyword>
<dbReference type="CDD" id="cd10944">
    <property type="entry name" value="CE4_SmPgdA_like"/>
    <property type="match status" value="1"/>
</dbReference>
<dbReference type="Gene3D" id="3.20.20.370">
    <property type="entry name" value="Glycoside hydrolase/deacetylase"/>
    <property type="match status" value="1"/>
</dbReference>
<dbReference type="AlphaFoldDB" id="A0A4Y7RXR2"/>
<sequence length="275" mass="30102">MPYKLFFLLLIAASLLSGCGRVTTNAAATPDEPQSRTSASTTENEPAPAPPVPADPNKKVYLTFDDGPNSHYTGLVLDILKRYNVKATFVVIGSNVEKNPAVLQRILDEGHNLVNHTYSHDYKIIYASPQAFLADLEKCNNAIGKTGHEAKIYRAPGGPSKMEKSYYDYLSRYGYKSLEWNVSSADSDPRGVSPEQIINNVKNGVIQMEKAGRPPIILMHDGTEININVENPGAAVQNYIKSRESDIAALPVIIEFLQARGYTFAGVDANTPSAW</sequence>
<dbReference type="PANTHER" id="PTHR10587">
    <property type="entry name" value="GLYCOSYL TRANSFERASE-RELATED"/>
    <property type="match status" value="1"/>
</dbReference>
<dbReference type="EC" id="3.5.1.104" evidence="4"/>
<dbReference type="SUPFAM" id="SSF88713">
    <property type="entry name" value="Glycoside hydrolase/deacetylase"/>
    <property type="match status" value="1"/>
</dbReference>
<proteinExistence type="predicted"/>
<feature type="region of interest" description="Disordered" evidence="1">
    <location>
        <begin position="24"/>
        <end position="57"/>
    </location>
</feature>
<feature type="signal peptide" evidence="2">
    <location>
        <begin position="1"/>
        <end position="28"/>
    </location>
</feature>
<evidence type="ECO:0000259" key="3">
    <source>
        <dbReference type="PROSITE" id="PS51677"/>
    </source>
</evidence>
<dbReference type="Proteomes" id="UP000297597">
    <property type="component" value="Unassembled WGS sequence"/>
</dbReference>
<dbReference type="RefSeq" id="WP_192902729.1">
    <property type="nucleotide sequence ID" value="NZ_QFFZ01000002.1"/>
</dbReference>
<evidence type="ECO:0000313" key="4">
    <source>
        <dbReference type="EMBL" id="TEB13462.1"/>
    </source>
</evidence>
<dbReference type="GO" id="GO:0016810">
    <property type="term" value="F:hydrolase activity, acting on carbon-nitrogen (but not peptide) bonds"/>
    <property type="evidence" value="ECO:0007669"/>
    <property type="project" value="InterPro"/>
</dbReference>
<evidence type="ECO:0000256" key="1">
    <source>
        <dbReference type="SAM" id="MobiDB-lite"/>
    </source>
</evidence>
<dbReference type="EMBL" id="QFFZ01000002">
    <property type="protein sequence ID" value="TEB13462.1"/>
    <property type="molecule type" value="Genomic_DNA"/>
</dbReference>
<organism evidence="4 5">
    <name type="scientific">Pelotomaculum propionicicum</name>
    <dbReference type="NCBI Taxonomy" id="258475"/>
    <lineage>
        <taxon>Bacteria</taxon>
        <taxon>Bacillati</taxon>
        <taxon>Bacillota</taxon>
        <taxon>Clostridia</taxon>
        <taxon>Eubacteriales</taxon>
        <taxon>Desulfotomaculaceae</taxon>
        <taxon>Pelotomaculum</taxon>
    </lineage>
</organism>
<dbReference type="PROSITE" id="PS51257">
    <property type="entry name" value="PROKAR_LIPOPROTEIN"/>
    <property type="match status" value="1"/>
</dbReference>
<reference evidence="4 5" key="1">
    <citation type="journal article" date="2018" name="Environ. Microbiol.">
        <title>Novel energy conservation strategies and behaviour of Pelotomaculum schinkii driving syntrophic propionate catabolism.</title>
        <authorList>
            <person name="Hidalgo-Ahumada C.A.P."/>
            <person name="Nobu M.K."/>
            <person name="Narihiro T."/>
            <person name="Tamaki H."/>
            <person name="Liu W.T."/>
            <person name="Kamagata Y."/>
            <person name="Stams A.J.M."/>
            <person name="Imachi H."/>
            <person name="Sousa D.Z."/>
        </authorList>
    </citation>
    <scope>NUCLEOTIDE SEQUENCE [LARGE SCALE GENOMIC DNA]</scope>
    <source>
        <strain evidence="4 5">MGP</strain>
    </source>
</reference>
<evidence type="ECO:0000256" key="2">
    <source>
        <dbReference type="SAM" id="SignalP"/>
    </source>
</evidence>
<comment type="caution">
    <text evidence="4">The sequence shown here is derived from an EMBL/GenBank/DDBJ whole genome shotgun (WGS) entry which is preliminary data.</text>
</comment>
<feature type="domain" description="NodB homology" evidence="3">
    <location>
        <begin position="58"/>
        <end position="265"/>
    </location>
</feature>
<keyword evidence="4" id="KW-0378">Hydrolase</keyword>
<evidence type="ECO:0000313" key="5">
    <source>
        <dbReference type="Proteomes" id="UP000297597"/>
    </source>
</evidence>
<protein>
    <submittedName>
        <fullName evidence="4">Peptidoglycan-N-acetylglucosamine deacetylase</fullName>
        <ecNumber evidence="4">3.5.1.104</ecNumber>
    </submittedName>
</protein>
<dbReference type="GO" id="GO:0005975">
    <property type="term" value="P:carbohydrate metabolic process"/>
    <property type="evidence" value="ECO:0007669"/>
    <property type="project" value="InterPro"/>
</dbReference>
<keyword evidence="2" id="KW-0732">Signal</keyword>